<protein>
    <recommendedName>
        <fullName evidence="1">Xylose isomerase-like TIM barrel domain-containing protein</fullName>
    </recommendedName>
</protein>
<dbReference type="KEGG" id="gqu:AWC35_03360"/>
<gene>
    <name evidence="2" type="ORF">AWC35_03360</name>
</gene>
<proteinExistence type="predicted"/>
<dbReference type="InterPro" id="IPR050312">
    <property type="entry name" value="IolE/XylAMocC-like"/>
</dbReference>
<accession>A0A250AWW2</accession>
<dbReference type="SUPFAM" id="SSF51658">
    <property type="entry name" value="Xylose isomerase-like"/>
    <property type="match status" value="1"/>
</dbReference>
<dbReference type="AlphaFoldDB" id="A0A250AWW2"/>
<keyword evidence="3" id="KW-1185">Reference proteome</keyword>
<dbReference type="EMBL" id="CP014136">
    <property type="protein sequence ID" value="ATA18458.1"/>
    <property type="molecule type" value="Genomic_DNA"/>
</dbReference>
<dbReference type="PANTHER" id="PTHR12110:SF52">
    <property type="entry name" value="XYLOSE ISOMERASE"/>
    <property type="match status" value="1"/>
</dbReference>
<evidence type="ECO:0000313" key="3">
    <source>
        <dbReference type="Proteomes" id="UP000217182"/>
    </source>
</evidence>
<feature type="domain" description="Xylose isomerase-like TIM barrel" evidence="1">
    <location>
        <begin position="29"/>
        <end position="265"/>
    </location>
</feature>
<dbReference type="OrthoDB" id="9787068at2"/>
<dbReference type="Proteomes" id="UP000217182">
    <property type="component" value="Chromosome"/>
</dbReference>
<dbReference type="InterPro" id="IPR013022">
    <property type="entry name" value="Xyl_isomerase-like_TIM-brl"/>
</dbReference>
<dbReference type="Pfam" id="PF01261">
    <property type="entry name" value="AP_endonuc_2"/>
    <property type="match status" value="1"/>
</dbReference>
<sequence>MRELKGRRDLLAINTATLGYQQPLDQTIHLLAEAGIGGIAPWRQEVEALGVQRAAALIRAAGLTVTGYCRSHYFTAASRQAREQALAINLRALDDAAELGAQCYVMVVGGLSADNTALPAVCDQALEGVMRLAEHARQCGVPLALEPLHPMYCAERSCLVTLAQAIQWCRQINHEYPASAGIAADAYHLWWSPTLEEDLLQAGELLLACHVSDWLVPTRDMLNDRGMMGDGVIALPAFRAQVEKAGYGGLIEVEIFSRDNWWLRPPAETLATCITRFESVV</sequence>
<name>A0A250AWW2_9GAMM</name>
<dbReference type="InterPro" id="IPR036237">
    <property type="entry name" value="Xyl_isomerase-like_sf"/>
</dbReference>
<reference evidence="2 3" key="1">
    <citation type="submission" date="2016-01" db="EMBL/GenBank/DDBJ databases">
        <authorList>
            <person name="Oliw E.H."/>
        </authorList>
    </citation>
    <scope>NUCLEOTIDE SEQUENCE [LARGE SCALE GENOMIC DNA]</scope>
    <source>
        <strain evidence="2 3">FRB97</strain>
    </source>
</reference>
<dbReference type="Gene3D" id="3.20.20.150">
    <property type="entry name" value="Divalent-metal-dependent TIM barrel enzymes"/>
    <property type="match status" value="1"/>
</dbReference>
<dbReference type="PANTHER" id="PTHR12110">
    <property type="entry name" value="HYDROXYPYRUVATE ISOMERASE"/>
    <property type="match status" value="1"/>
</dbReference>
<dbReference type="RefSeq" id="WP_095845054.1">
    <property type="nucleotide sequence ID" value="NZ_CP014136.1"/>
</dbReference>
<evidence type="ECO:0000259" key="1">
    <source>
        <dbReference type="Pfam" id="PF01261"/>
    </source>
</evidence>
<evidence type="ECO:0000313" key="2">
    <source>
        <dbReference type="EMBL" id="ATA18458.1"/>
    </source>
</evidence>
<organism evidence="2 3">
    <name type="scientific">Gibbsiella quercinecans</name>
    <dbReference type="NCBI Taxonomy" id="929813"/>
    <lineage>
        <taxon>Bacteria</taxon>
        <taxon>Pseudomonadati</taxon>
        <taxon>Pseudomonadota</taxon>
        <taxon>Gammaproteobacteria</taxon>
        <taxon>Enterobacterales</taxon>
        <taxon>Yersiniaceae</taxon>
        <taxon>Gibbsiella</taxon>
    </lineage>
</organism>